<dbReference type="CDD" id="cd05403">
    <property type="entry name" value="NT_KNTase_like"/>
    <property type="match status" value="1"/>
</dbReference>
<evidence type="ECO:0000313" key="2">
    <source>
        <dbReference type="EMBL" id="KKR34098.1"/>
    </source>
</evidence>
<dbReference type="EMBL" id="LBXN01000006">
    <property type="protein sequence ID" value="KKR34098.1"/>
    <property type="molecule type" value="Genomic_DNA"/>
</dbReference>
<dbReference type="Proteomes" id="UP000034539">
    <property type="component" value="Unassembled WGS sequence"/>
</dbReference>
<reference evidence="2 3" key="1">
    <citation type="journal article" date="2015" name="Nature">
        <title>rRNA introns, odd ribosomes, and small enigmatic genomes across a large radiation of phyla.</title>
        <authorList>
            <person name="Brown C.T."/>
            <person name="Hug L.A."/>
            <person name="Thomas B.C."/>
            <person name="Sharon I."/>
            <person name="Castelle C.J."/>
            <person name="Singh A."/>
            <person name="Wilkins M.J."/>
            <person name="Williams K.H."/>
            <person name="Banfield J.F."/>
        </authorList>
    </citation>
    <scope>NUCLEOTIDE SEQUENCE [LARGE SCALE GENOMIC DNA]</scope>
</reference>
<feature type="domain" description="Polymerase nucleotidyl transferase" evidence="1">
    <location>
        <begin position="9"/>
        <end position="68"/>
    </location>
</feature>
<accession>A0A0G0Q1X2</accession>
<name>A0A0G0Q1X2_9BACT</name>
<gene>
    <name evidence="2" type="ORF">UT63_C0006G0016</name>
</gene>
<evidence type="ECO:0000259" key="1">
    <source>
        <dbReference type="Pfam" id="PF01909"/>
    </source>
</evidence>
<comment type="caution">
    <text evidence="2">The sequence shown here is derived from an EMBL/GenBank/DDBJ whole genome shotgun (WGS) entry which is preliminary data.</text>
</comment>
<protein>
    <submittedName>
        <fullName evidence="2">Polymerase, beta domain protein region protein</fullName>
    </submittedName>
</protein>
<dbReference type="PANTHER" id="PTHR43449:SF3">
    <property type="entry name" value="POLYMERASE NUCLEOTIDYL TRANSFERASE DOMAIN-CONTAINING PROTEIN"/>
    <property type="match status" value="1"/>
</dbReference>
<dbReference type="SUPFAM" id="SSF81301">
    <property type="entry name" value="Nucleotidyltransferase"/>
    <property type="match status" value="1"/>
</dbReference>
<dbReference type="GO" id="GO:0016779">
    <property type="term" value="F:nucleotidyltransferase activity"/>
    <property type="evidence" value="ECO:0007669"/>
    <property type="project" value="InterPro"/>
</dbReference>
<dbReference type="InterPro" id="IPR043519">
    <property type="entry name" value="NT_sf"/>
</dbReference>
<dbReference type="Pfam" id="PF01909">
    <property type="entry name" value="NTP_transf_2"/>
    <property type="match status" value="1"/>
</dbReference>
<organism evidence="2 3">
    <name type="scientific">Candidatus Gottesmanbacteria bacterium GW2011_GWC2_39_8</name>
    <dbReference type="NCBI Taxonomy" id="1618450"/>
    <lineage>
        <taxon>Bacteria</taxon>
        <taxon>Candidatus Gottesmaniibacteriota</taxon>
    </lineage>
</organism>
<dbReference type="PANTHER" id="PTHR43449">
    <property type="entry name" value="NUCLEOTIDYLTRANSFERASE"/>
    <property type="match status" value="1"/>
</dbReference>
<dbReference type="AlphaFoldDB" id="A0A0G0Q1X2"/>
<dbReference type="InterPro" id="IPR002934">
    <property type="entry name" value="Polymerase_NTP_transf_dom"/>
</dbReference>
<proteinExistence type="predicted"/>
<sequence length="96" mass="11047">MEKLKILNPEKIFLFGSAAKGNMGPDSDIDVLIIKKTKKKPADRVKEVLDLVWGHVPQIEPQILTPDEYQKAIADNRFFIIREVLHFGKLIYEKKS</sequence>
<evidence type="ECO:0000313" key="3">
    <source>
        <dbReference type="Proteomes" id="UP000034539"/>
    </source>
</evidence>
<dbReference type="Gene3D" id="3.30.460.10">
    <property type="entry name" value="Beta Polymerase, domain 2"/>
    <property type="match status" value="1"/>
</dbReference>